<gene>
    <name evidence="3" type="ORF">ACFFTU_22005</name>
</gene>
<dbReference type="SUPFAM" id="SSF56601">
    <property type="entry name" value="beta-lactamase/transpeptidase-like"/>
    <property type="match status" value="1"/>
</dbReference>
<feature type="signal peptide" evidence="1">
    <location>
        <begin position="1"/>
        <end position="38"/>
    </location>
</feature>
<proteinExistence type="predicted"/>
<evidence type="ECO:0000313" key="4">
    <source>
        <dbReference type="Proteomes" id="UP001589718"/>
    </source>
</evidence>
<reference evidence="3 4" key="1">
    <citation type="submission" date="2024-09" db="EMBL/GenBank/DDBJ databases">
        <authorList>
            <person name="Sun Q."/>
            <person name="Mori K."/>
        </authorList>
    </citation>
    <scope>NUCLEOTIDE SEQUENCE [LARGE SCALE GENOMIC DNA]</scope>
    <source>
        <strain evidence="3 4">JCM 4362</strain>
    </source>
</reference>
<dbReference type="Proteomes" id="UP001589718">
    <property type="component" value="Unassembled WGS sequence"/>
</dbReference>
<dbReference type="InterPro" id="IPR000871">
    <property type="entry name" value="Beta-lactam_class-A"/>
</dbReference>
<dbReference type="Pfam" id="PF13354">
    <property type="entry name" value="Beta-lactamase2"/>
    <property type="match status" value="1"/>
</dbReference>
<accession>A0ABV5PHD9</accession>
<organism evidence="3 4">
    <name type="scientific">Streptomyces cremeus</name>
    <dbReference type="NCBI Taxonomy" id="66881"/>
    <lineage>
        <taxon>Bacteria</taxon>
        <taxon>Bacillati</taxon>
        <taxon>Actinomycetota</taxon>
        <taxon>Actinomycetes</taxon>
        <taxon>Kitasatosporales</taxon>
        <taxon>Streptomycetaceae</taxon>
        <taxon>Streptomyces</taxon>
    </lineage>
</organism>
<feature type="chain" id="PRO_5047223612" evidence="1">
    <location>
        <begin position="39"/>
        <end position="320"/>
    </location>
</feature>
<dbReference type="EMBL" id="JBHMCR010000010">
    <property type="protein sequence ID" value="MFB9522621.1"/>
    <property type="molecule type" value="Genomic_DNA"/>
</dbReference>
<dbReference type="PANTHER" id="PTHR35333">
    <property type="entry name" value="BETA-LACTAMASE"/>
    <property type="match status" value="1"/>
</dbReference>
<evidence type="ECO:0000259" key="2">
    <source>
        <dbReference type="Pfam" id="PF13354"/>
    </source>
</evidence>
<name>A0ABV5PHD9_STRCM</name>
<keyword evidence="1" id="KW-0732">Signal</keyword>
<feature type="domain" description="Beta-lactamase class A catalytic" evidence="2">
    <location>
        <begin position="123"/>
        <end position="261"/>
    </location>
</feature>
<dbReference type="PANTHER" id="PTHR35333:SF3">
    <property type="entry name" value="BETA-LACTAMASE-TYPE TRANSPEPTIDASE FOLD CONTAINING PROTEIN"/>
    <property type="match status" value="1"/>
</dbReference>
<sequence length="320" mass="33711">MPIRTSATTTHRRITRGLTAALAAGVLLPAAAAGPATAAAPRVTCSSNKAGLAKKLTADLTAALRGRPGAPALAVHERATNTYCTLRAQDSYDSASIVKVTVMGALLYDAQKRGRALTARERGLVTAMITTSDNNATSTLWKQLGTGKVNAFLKAAGATRTKPGANGYWGLTQVNAAEQSKILDLFTRTNAVLTAASRAYALDRMARVVPAQRWGAPAGAPRTAKVHVKNGWLPRATKGWRVHSLGVFTGQGHDYTITVLTHGNTTMQQGVDTVQAVSRAVHRDLNPAAKAARTLQAPEVVPPAVPREVIPPTPENPARR</sequence>
<evidence type="ECO:0000313" key="3">
    <source>
        <dbReference type="EMBL" id="MFB9522621.1"/>
    </source>
</evidence>
<dbReference type="InterPro" id="IPR045155">
    <property type="entry name" value="Beta-lactam_cat"/>
</dbReference>
<dbReference type="InterPro" id="IPR012338">
    <property type="entry name" value="Beta-lactam/transpept-like"/>
</dbReference>
<keyword evidence="4" id="KW-1185">Reference proteome</keyword>
<dbReference type="RefSeq" id="WP_345222798.1">
    <property type="nucleotide sequence ID" value="NZ_BAAAXE010000013.1"/>
</dbReference>
<dbReference type="Gene3D" id="3.40.710.10">
    <property type="entry name" value="DD-peptidase/beta-lactamase superfamily"/>
    <property type="match status" value="1"/>
</dbReference>
<evidence type="ECO:0000256" key="1">
    <source>
        <dbReference type="SAM" id="SignalP"/>
    </source>
</evidence>
<dbReference type="GO" id="GO:0016787">
    <property type="term" value="F:hydrolase activity"/>
    <property type="evidence" value="ECO:0007669"/>
    <property type="project" value="UniProtKB-KW"/>
</dbReference>
<keyword evidence="3" id="KW-0378">Hydrolase</keyword>
<protein>
    <submittedName>
        <fullName evidence="3">Serine hydrolase</fullName>
    </submittedName>
</protein>
<comment type="caution">
    <text evidence="3">The sequence shown here is derived from an EMBL/GenBank/DDBJ whole genome shotgun (WGS) entry which is preliminary data.</text>
</comment>